<keyword evidence="2" id="KW-0596">Phosphopantetheine</keyword>
<dbReference type="SMART" id="SM00823">
    <property type="entry name" value="PKS_PP"/>
    <property type="match status" value="1"/>
</dbReference>
<dbReference type="InterPro" id="IPR036736">
    <property type="entry name" value="ACP-like_sf"/>
</dbReference>
<dbReference type="Proteomes" id="UP001596074">
    <property type="component" value="Unassembled WGS sequence"/>
</dbReference>
<feature type="domain" description="Carrier" evidence="6">
    <location>
        <begin position="967"/>
        <end position="1041"/>
    </location>
</feature>
<dbReference type="InterPro" id="IPR006162">
    <property type="entry name" value="Ppantetheine_attach_site"/>
</dbReference>
<dbReference type="InterPro" id="IPR025110">
    <property type="entry name" value="AMP-bd_C"/>
</dbReference>
<evidence type="ECO:0000256" key="5">
    <source>
        <dbReference type="ARBA" id="ARBA00023194"/>
    </source>
</evidence>
<keyword evidence="3" id="KW-0597">Phosphoprotein</keyword>
<dbReference type="InterPro" id="IPR009081">
    <property type="entry name" value="PP-bd_ACP"/>
</dbReference>
<dbReference type="InterPro" id="IPR000873">
    <property type="entry name" value="AMP-dep_synth/lig_dom"/>
</dbReference>
<proteinExistence type="predicted"/>
<dbReference type="PANTHER" id="PTHR45527:SF1">
    <property type="entry name" value="FATTY ACID SYNTHASE"/>
    <property type="match status" value="1"/>
</dbReference>
<dbReference type="InterPro" id="IPR020845">
    <property type="entry name" value="AMP-binding_CS"/>
</dbReference>
<dbReference type="SUPFAM" id="SSF56801">
    <property type="entry name" value="Acetyl-CoA synthetase-like"/>
    <property type="match status" value="1"/>
</dbReference>
<dbReference type="Gene3D" id="2.30.38.10">
    <property type="entry name" value="Luciferase, Domain 3"/>
    <property type="match status" value="1"/>
</dbReference>
<accession>A0ABW1ADQ9</accession>
<keyword evidence="5" id="KW-0045">Antibiotic biosynthesis</keyword>
<dbReference type="RefSeq" id="WP_378288866.1">
    <property type="nucleotide sequence ID" value="NZ_JBHSON010000093.1"/>
</dbReference>
<evidence type="ECO:0000313" key="8">
    <source>
        <dbReference type="Proteomes" id="UP001596074"/>
    </source>
</evidence>
<dbReference type="Gene3D" id="3.30.559.30">
    <property type="entry name" value="Nonribosomal peptide synthetase, condensation domain"/>
    <property type="match status" value="2"/>
</dbReference>
<comment type="cofactor">
    <cofactor evidence="1">
        <name>pantetheine 4'-phosphate</name>
        <dbReference type="ChEBI" id="CHEBI:47942"/>
    </cofactor>
</comment>
<keyword evidence="4" id="KW-0677">Repeat</keyword>
<dbReference type="PROSITE" id="PS00455">
    <property type="entry name" value="AMP_BINDING"/>
    <property type="match status" value="1"/>
</dbReference>
<protein>
    <submittedName>
        <fullName evidence="7">Amino acid adenylation domain-containing protein</fullName>
    </submittedName>
</protein>
<sequence length="1554" mass="163479">MRIEDVWPLSPLQEGLLFHAGYDGDAQDLYVVQGVVELTGTLDVAVLRASWEALLARHASLRASFQHRASGAPVQVIAEGVPLPWREEDLSGLAGPEAEAEARRLVERDRARRFDLAAPPLLRLTLIRMGEARHRMVFASHHIALDGWSLSVLLEELSEVYAAGGDAGGLPPVTPYRDYLAWVDRQDRDAARTAWREALAGADEPTLVAPAGPADDDPAKPGHVIVTTGADAARALAATARARGLTVNTVVQGAWAVLVGLLAGRSDTVFGTTVAGRPAELPGVERMLGLFINTVPVRVVLDPSKPFARMLAELQDQRTALIDHQHLGLAEIRRVAGAGASFDTLLVYQNFPRDPSGPLRFGGVTVTGGHSEDASHYPLTLIVTPTPDDGLELRLDHRPDLFGEEDARALLHRLARVLDRVAADPELSVRDLDLLSGEERRQVVTGWNTTTRAVADRPLPELFEAQAARTPDAVAVVGDGVELSYAELDERANRFAHELIARGLGPEDLVGVVMERSAESPVVLLGITKAGAAYLPVDPEYPAERIGFMLADARPALIVCTSTTAGLVGDDAGVGRLVWDDPATSALLAARPATPPTDADRAAPLRPGHPAYVIYTSGSTGTPKGVAVPHRGIGNLAAAQIDRFAVGPESRVLQFAALSFDASVSELCTALLAGAGLVLAAADRLPPQGALEDLVAEFGVTHVTLPPSVLGAAESLPEGLRTVVVAGEACPPALVERWSAGRRMINAYGPTETTVCATMSPPLAPGAVDGGTVPIGEPIWNMRVFVLDDFLRPVPPGVTGELYVAGAGLARGYAGRAGLTAERFVACPFTGGGERMYRTGDRARWTGAGELVFAGRADDQVKIRGFRIEPGEIEAVLTAHERVGQAVVIAREDRPGVKRLVAYAVPADQPSRVDGRALREHVAARLPDHMVPAAVVVLDALPVTVNGKLDRAALPVPDFAGAVTGRAPATATEELLCGLFADVLGLERVGAEDSFFELGGDSIMSMLVVSRARRAGVVISARQIFQERTPAGLARVAETVADADASASEAAEDVATGRVPLTPVMRELAERAGPAALTGRFCQSMLVSVPSGTRLEPLITAFQTVLDHHDALRARLDADARCLVVPPPGAAEALSARACVRRVDAVGLRDEALAETVAGHRRDAVARLDPSGGVLVQAVWFDAGPEVPGRLLVVAHHLAVDGVSWRVLMPDLAAAYAGNALEPVRTSFRRWAIALAEQAVGQERVGELPQWTRMLAGPDPLLGGRPLDKETDTAAETRREALRLKGEVTSALLTGVPAAFNAGVDDALLAGLVAAVDERRRRQGRRAPGGMLVDVEGHGREPLAEGMDLTRTVGWFTAQHPVRLDPGGTGYADVRAGGPGAGLLVKRIKEQLRAVPGDGLGYGLLRHVNEATAPALAALPVPQIAFNYLGRFTASSSAAGDGWRPAGEAVLGGAPDPRMAATHALAASALVRDLPGGPELEVSLTCPAGLLDAGELQELTAGWAAMLHGIAAHVTRTGGGGLTPSDVPLTEISQDELDEFAALAEDLGQRGIAS</sequence>
<evidence type="ECO:0000256" key="1">
    <source>
        <dbReference type="ARBA" id="ARBA00001957"/>
    </source>
</evidence>
<dbReference type="Gene3D" id="3.30.300.30">
    <property type="match status" value="1"/>
</dbReference>
<evidence type="ECO:0000259" key="6">
    <source>
        <dbReference type="PROSITE" id="PS50075"/>
    </source>
</evidence>
<reference evidence="8" key="1">
    <citation type="journal article" date="2019" name="Int. J. Syst. Evol. Microbiol.">
        <title>The Global Catalogue of Microorganisms (GCM) 10K type strain sequencing project: providing services to taxonomists for standard genome sequencing and annotation.</title>
        <authorList>
            <consortium name="The Broad Institute Genomics Platform"/>
            <consortium name="The Broad Institute Genome Sequencing Center for Infectious Disease"/>
            <person name="Wu L."/>
            <person name="Ma J."/>
        </authorList>
    </citation>
    <scope>NUCLEOTIDE SEQUENCE [LARGE SCALE GENOMIC DNA]</scope>
    <source>
        <strain evidence="8">KCTC 42087</strain>
    </source>
</reference>
<organism evidence="7 8">
    <name type="scientific">Actinomadura rugatobispora</name>
    <dbReference type="NCBI Taxonomy" id="1994"/>
    <lineage>
        <taxon>Bacteria</taxon>
        <taxon>Bacillati</taxon>
        <taxon>Actinomycetota</taxon>
        <taxon>Actinomycetes</taxon>
        <taxon>Streptosporangiales</taxon>
        <taxon>Thermomonosporaceae</taxon>
        <taxon>Actinomadura</taxon>
    </lineage>
</organism>
<dbReference type="InterPro" id="IPR001242">
    <property type="entry name" value="Condensation_dom"/>
</dbReference>
<dbReference type="PANTHER" id="PTHR45527">
    <property type="entry name" value="NONRIBOSOMAL PEPTIDE SYNTHETASE"/>
    <property type="match status" value="1"/>
</dbReference>
<dbReference type="InterPro" id="IPR010060">
    <property type="entry name" value="NRPS_synth"/>
</dbReference>
<dbReference type="PROSITE" id="PS50075">
    <property type="entry name" value="CARRIER"/>
    <property type="match status" value="1"/>
</dbReference>
<name>A0ABW1ADQ9_9ACTN</name>
<dbReference type="InterPro" id="IPR010071">
    <property type="entry name" value="AA_adenyl_dom"/>
</dbReference>
<dbReference type="Gene3D" id="3.30.559.10">
    <property type="entry name" value="Chloramphenicol acetyltransferase-like domain"/>
    <property type="match status" value="2"/>
</dbReference>
<dbReference type="CDD" id="cd19543">
    <property type="entry name" value="DCL_NRPS"/>
    <property type="match status" value="1"/>
</dbReference>
<evidence type="ECO:0000256" key="3">
    <source>
        <dbReference type="ARBA" id="ARBA00022553"/>
    </source>
</evidence>
<dbReference type="NCBIfam" id="TIGR01733">
    <property type="entry name" value="AA-adenyl-dom"/>
    <property type="match status" value="1"/>
</dbReference>
<dbReference type="SUPFAM" id="SSF52777">
    <property type="entry name" value="CoA-dependent acyltransferases"/>
    <property type="match status" value="4"/>
</dbReference>
<dbReference type="NCBIfam" id="TIGR01720">
    <property type="entry name" value="NRPS-para261"/>
    <property type="match status" value="1"/>
</dbReference>
<dbReference type="InterPro" id="IPR023213">
    <property type="entry name" value="CAT-like_dom_sf"/>
</dbReference>
<dbReference type="Pfam" id="PF00550">
    <property type="entry name" value="PP-binding"/>
    <property type="match status" value="1"/>
</dbReference>
<dbReference type="Pfam" id="PF00501">
    <property type="entry name" value="AMP-binding"/>
    <property type="match status" value="1"/>
</dbReference>
<dbReference type="PROSITE" id="PS00012">
    <property type="entry name" value="PHOSPHOPANTETHEINE"/>
    <property type="match status" value="1"/>
</dbReference>
<dbReference type="Pfam" id="PF00668">
    <property type="entry name" value="Condensation"/>
    <property type="match status" value="2"/>
</dbReference>
<evidence type="ECO:0000313" key="7">
    <source>
        <dbReference type="EMBL" id="MFC5752658.1"/>
    </source>
</evidence>
<evidence type="ECO:0000256" key="4">
    <source>
        <dbReference type="ARBA" id="ARBA00022737"/>
    </source>
</evidence>
<dbReference type="InterPro" id="IPR020806">
    <property type="entry name" value="PKS_PP-bd"/>
</dbReference>
<dbReference type="Gene3D" id="1.10.1200.10">
    <property type="entry name" value="ACP-like"/>
    <property type="match status" value="1"/>
</dbReference>
<gene>
    <name evidence="7" type="ORF">ACFPZN_44190</name>
</gene>
<dbReference type="EMBL" id="JBHSON010000093">
    <property type="protein sequence ID" value="MFC5752658.1"/>
    <property type="molecule type" value="Genomic_DNA"/>
</dbReference>
<dbReference type="Pfam" id="PF13193">
    <property type="entry name" value="AMP-binding_C"/>
    <property type="match status" value="1"/>
</dbReference>
<evidence type="ECO:0000256" key="2">
    <source>
        <dbReference type="ARBA" id="ARBA00022450"/>
    </source>
</evidence>
<dbReference type="Gene3D" id="3.40.50.980">
    <property type="match status" value="2"/>
</dbReference>
<dbReference type="SUPFAM" id="SSF47336">
    <property type="entry name" value="ACP-like"/>
    <property type="match status" value="1"/>
</dbReference>
<keyword evidence="8" id="KW-1185">Reference proteome</keyword>
<comment type="caution">
    <text evidence="7">The sequence shown here is derived from an EMBL/GenBank/DDBJ whole genome shotgun (WGS) entry which is preliminary data.</text>
</comment>
<dbReference type="InterPro" id="IPR045851">
    <property type="entry name" value="AMP-bd_C_sf"/>
</dbReference>